<accession>A0A6A8LTR0</accession>
<evidence type="ECO:0000313" key="3">
    <source>
        <dbReference type="Proteomes" id="UP000437575"/>
    </source>
</evidence>
<dbReference type="EMBL" id="WKKZ01000845">
    <property type="protein sequence ID" value="MSE06372.1"/>
    <property type="molecule type" value="Genomic_DNA"/>
</dbReference>
<feature type="transmembrane region" description="Helical" evidence="1">
    <location>
        <begin position="6"/>
        <end position="25"/>
    </location>
</feature>
<comment type="caution">
    <text evidence="2">The sequence shown here is derived from an EMBL/GenBank/DDBJ whole genome shotgun (WGS) entry which is preliminary data.</text>
</comment>
<dbReference type="Proteomes" id="UP000437575">
    <property type="component" value="Unassembled WGS sequence"/>
</dbReference>
<reference evidence="2 3" key="1">
    <citation type="submission" date="2019-11" db="EMBL/GenBank/DDBJ databases">
        <title>Draft Genome Sequence of Plant Growth-Promoting Rhizosphere-Associated Bacteria.</title>
        <authorList>
            <person name="Vasilyev I.Y."/>
            <person name="Radchenko V."/>
            <person name="Ilnitskaya E.V."/>
        </authorList>
    </citation>
    <scope>NUCLEOTIDE SEQUENCE [LARGE SCALE GENOMIC DNA]</scope>
    <source>
        <strain evidence="2 3">VRA_1sq_f</strain>
    </source>
</reference>
<organism evidence="2 3">
    <name type="scientific">Ligilactobacillus salivarius</name>
    <dbReference type="NCBI Taxonomy" id="1624"/>
    <lineage>
        <taxon>Bacteria</taxon>
        <taxon>Bacillati</taxon>
        <taxon>Bacillota</taxon>
        <taxon>Bacilli</taxon>
        <taxon>Lactobacillales</taxon>
        <taxon>Lactobacillaceae</taxon>
        <taxon>Ligilactobacillus</taxon>
    </lineage>
</organism>
<keyword evidence="1" id="KW-0812">Transmembrane</keyword>
<name>A0A6A8LTR0_9LACO</name>
<proteinExistence type="predicted"/>
<gene>
    <name evidence="2" type="ORF">GKC34_11520</name>
</gene>
<protein>
    <submittedName>
        <fullName evidence="2">Uncharacterized protein</fullName>
    </submittedName>
</protein>
<feature type="non-terminal residue" evidence="2">
    <location>
        <position position="171"/>
    </location>
</feature>
<dbReference type="AlphaFoldDB" id="A0A6A8LTR0"/>
<evidence type="ECO:0000313" key="2">
    <source>
        <dbReference type="EMBL" id="MSE06372.1"/>
    </source>
</evidence>
<sequence>MGEKTWQVMVIWLFGSIVAIFSDRVKNIIFAHNKIQLELRELVSEANATIKNLTEISKPLLIMSLETIIASSHGFSPINYKTAMKYIYNVQKIKRKYQFKSYEITQLLFRAKIATLELGEGVARNINNGVETYHIDLNDNNVISKLKNYLADEQNIKIKIIYTDLLEFLER</sequence>
<evidence type="ECO:0000256" key="1">
    <source>
        <dbReference type="SAM" id="Phobius"/>
    </source>
</evidence>
<keyword evidence="1" id="KW-1133">Transmembrane helix</keyword>
<keyword evidence="1" id="KW-0472">Membrane</keyword>